<reference evidence="3" key="1">
    <citation type="submission" date="2019-04" db="EMBL/GenBank/DDBJ databases">
        <title>Friends and foes A comparative genomics studyof 23 Aspergillus species from section Flavi.</title>
        <authorList>
            <consortium name="DOE Joint Genome Institute"/>
            <person name="Kjaerbolling I."/>
            <person name="Vesth T."/>
            <person name="Frisvad J.C."/>
            <person name="Nybo J.L."/>
            <person name="Theobald S."/>
            <person name="Kildgaard S."/>
            <person name="Isbrandt T."/>
            <person name="Kuo A."/>
            <person name="Sato A."/>
            <person name="Lyhne E.K."/>
            <person name="Kogle M.E."/>
            <person name="Wiebenga A."/>
            <person name="Kun R.S."/>
            <person name="Lubbers R.J."/>
            <person name="Makela M.R."/>
            <person name="Barry K."/>
            <person name="Chovatia M."/>
            <person name="Clum A."/>
            <person name="Daum C."/>
            <person name="Haridas S."/>
            <person name="He G."/>
            <person name="LaButti K."/>
            <person name="Lipzen A."/>
            <person name="Mondo S."/>
            <person name="Riley R."/>
            <person name="Salamov A."/>
            <person name="Simmons B.A."/>
            <person name="Magnuson J.K."/>
            <person name="Henrissat B."/>
            <person name="Mortensen U.H."/>
            <person name="Larsen T.O."/>
            <person name="Devries R.P."/>
            <person name="Grigoriev I.V."/>
            <person name="Machida M."/>
            <person name="Baker S.E."/>
            <person name="Andersen M.R."/>
        </authorList>
    </citation>
    <scope>NUCLEOTIDE SEQUENCE [LARGE SCALE GENOMIC DNA]</scope>
    <source>
        <strain evidence="3">IBT 14317</strain>
    </source>
</reference>
<dbReference type="PANTHER" id="PTHR23250:SF1">
    <property type="entry name" value="TECTONIN BETA-PROPELLER REPEAT-CONTAINING PROTEIN 1"/>
    <property type="match status" value="1"/>
</dbReference>
<gene>
    <name evidence="3" type="ORF">BDV23DRAFT_158449</name>
</gene>
<protein>
    <recommendedName>
        <fullName evidence="2">Peroxin/Ferlin domain-containing protein</fullName>
    </recommendedName>
</protein>
<dbReference type="SMART" id="SM00694">
    <property type="entry name" value="DysFC"/>
    <property type="match status" value="1"/>
</dbReference>
<dbReference type="InterPro" id="IPR006614">
    <property type="entry name" value="Peroxin/Ferlin"/>
</dbReference>
<dbReference type="InterPro" id="IPR051513">
    <property type="entry name" value="Tectonin_beta-prop"/>
</dbReference>
<name>A0A5N7C508_PETAA</name>
<evidence type="ECO:0000313" key="3">
    <source>
        <dbReference type="EMBL" id="KAE8388787.1"/>
    </source>
</evidence>
<proteinExistence type="predicted"/>
<feature type="compositionally biased region" description="Polar residues" evidence="1">
    <location>
        <begin position="1"/>
        <end position="17"/>
    </location>
</feature>
<dbReference type="Proteomes" id="UP000326877">
    <property type="component" value="Unassembled WGS sequence"/>
</dbReference>
<dbReference type="OrthoDB" id="72441at2759"/>
<dbReference type="GO" id="GO:0016020">
    <property type="term" value="C:membrane"/>
    <property type="evidence" value="ECO:0007669"/>
    <property type="project" value="InterPro"/>
</dbReference>
<evidence type="ECO:0000259" key="2">
    <source>
        <dbReference type="SMART" id="SM00694"/>
    </source>
</evidence>
<feature type="domain" description="Peroxin/Ferlin" evidence="2">
    <location>
        <begin position="207"/>
        <end position="242"/>
    </location>
</feature>
<evidence type="ECO:0000256" key="1">
    <source>
        <dbReference type="SAM" id="MobiDB-lite"/>
    </source>
</evidence>
<accession>A0A5N7C508</accession>
<feature type="region of interest" description="Disordered" evidence="1">
    <location>
        <begin position="1"/>
        <end position="23"/>
    </location>
</feature>
<dbReference type="PANTHER" id="PTHR23250">
    <property type="entry name" value="DYSFERLIN-RELATED"/>
    <property type="match status" value="1"/>
</dbReference>
<dbReference type="AlphaFoldDB" id="A0A5N7C508"/>
<dbReference type="EMBL" id="ML735274">
    <property type="protein sequence ID" value="KAE8388787.1"/>
    <property type="molecule type" value="Genomic_DNA"/>
</dbReference>
<sequence>MENRLSLNLVDNTSPNRRLSDNEALSEVTTADDLSRSASRRWKKPSVRRELTKRKYKKWQPHKLGITDDDAGRLPSDARLSLTATYTNTEGESLIDASSLPTTDQRDFNATEVDTSGQESVIGHGVSGLRPGSELDILYENQRGWFFFGIPLYSHGSLLNFDPAAWVTHDLRDSPVNITNAQLPDPSWEWAWKTWYVDMSGDVDDQGWQYSFSFSSSAWHGSHPWFHSFVRRRRWVRLRVKKASERSRRGRSGFEMAHMLNEDYFTIHTSKKRRAVSAGRASQGPSTHLSRATATVDEEVPLEEIGNIPTLMHALKNARVDREKLDTLRRFVEEGGQELYYLDGKIQDIMSIFVFQASRWQLVMYLTGVIDELSKKISEATGMDAEGLRQQKDFLTKAVDTAKHHLTGPEIFSPEGRVSSPEMTEMLDLTPVAKRVSLLAKSSGRFSREPIDNGGEIKGIPQAAEIGREGHIFQYSS</sequence>
<organism evidence="3">
    <name type="scientific">Petromyces alliaceus</name>
    <name type="common">Aspergillus alliaceus</name>
    <dbReference type="NCBI Taxonomy" id="209559"/>
    <lineage>
        <taxon>Eukaryota</taxon>
        <taxon>Fungi</taxon>
        <taxon>Dikarya</taxon>
        <taxon>Ascomycota</taxon>
        <taxon>Pezizomycotina</taxon>
        <taxon>Eurotiomycetes</taxon>
        <taxon>Eurotiomycetidae</taxon>
        <taxon>Eurotiales</taxon>
        <taxon>Aspergillaceae</taxon>
        <taxon>Aspergillus</taxon>
        <taxon>Aspergillus subgen. Circumdati</taxon>
    </lineage>
</organism>